<dbReference type="PANTHER" id="PTHR31637">
    <property type="entry name" value="2,3-BISPHOSPHOGLYCERATE-INDEPENDENT PHOSPHOGLYCERATE MUTASE"/>
    <property type="match status" value="1"/>
</dbReference>
<evidence type="ECO:0000256" key="4">
    <source>
        <dbReference type="ARBA" id="ARBA00008819"/>
    </source>
</evidence>
<name>A0A2I1DMQ1_9PROT</name>
<feature type="binding site" evidence="9 13">
    <location>
        <position position="453"/>
    </location>
    <ligand>
        <name>Mn(2+)</name>
        <dbReference type="ChEBI" id="CHEBI:29035"/>
        <label>1</label>
    </ligand>
</feature>
<feature type="binding site" evidence="9 12">
    <location>
        <position position="186"/>
    </location>
    <ligand>
        <name>substrate</name>
    </ligand>
</feature>
<dbReference type="Gene3D" id="3.40.720.10">
    <property type="entry name" value="Alkaline Phosphatase, subunit A"/>
    <property type="match status" value="1"/>
</dbReference>
<evidence type="ECO:0000256" key="11">
    <source>
        <dbReference type="PIRSR" id="PIRSR001492-1"/>
    </source>
</evidence>
<dbReference type="Gene3D" id="3.40.1450.10">
    <property type="entry name" value="BPG-independent phosphoglycerate mutase, domain B"/>
    <property type="match status" value="1"/>
</dbReference>
<dbReference type="PANTHER" id="PTHR31637:SF0">
    <property type="entry name" value="2,3-BISPHOSPHOGLYCERATE-INDEPENDENT PHOSPHOGLYCERATE MUTASE"/>
    <property type="match status" value="1"/>
</dbReference>
<comment type="similarity">
    <text evidence="4 9">Belongs to the BPG-independent phosphoglycerate mutase family.</text>
</comment>
<comment type="function">
    <text evidence="2 9">Catalyzes the interconversion of 2-phosphoglycerate and 3-phosphoglycerate.</text>
</comment>
<dbReference type="GO" id="GO:0004619">
    <property type="term" value="F:phosphoglycerate mutase activity"/>
    <property type="evidence" value="ECO:0007669"/>
    <property type="project" value="UniProtKB-UniRule"/>
</dbReference>
<dbReference type="HAMAP" id="MF_01038">
    <property type="entry name" value="GpmI"/>
    <property type="match status" value="1"/>
</dbReference>
<keyword evidence="8 9" id="KW-0413">Isomerase</keyword>
<keyword evidence="5 9" id="KW-0479">Metal-binding</keyword>
<dbReference type="FunFam" id="3.40.1450.10:FF:000002">
    <property type="entry name" value="2,3-bisphosphoglycerate-independent phosphoglycerate mutase"/>
    <property type="match status" value="1"/>
</dbReference>
<evidence type="ECO:0000256" key="12">
    <source>
        <dbReference type="PIRSR" id="PIRSR001492-2"/>
    </source>
</evidence>
<protein>
    <recommendedName>
        <fullName evidence="9 10">2,3-bisphosphoglycerate-independent phosphoglycerate mutase</fullName>
        <shortName evidence="9">BPG-independent PGAM</shortName>
        <shortName evidence="9">Phosphoglyceromutase</shortName>
        <shortName evidence="9">iPGM</shortName>
        <ecNumber evidence="9 10">5.4.2.12</ecNumber>
    </recommendedName>
</protein>
<feature type="active site" description="Phosphoserine intermediate" evidence="9 11">
    <location>
        <position position="62"/>
    </location>
</feature>
<dbReference type="InterPro" id="IPR011258">
    <property type="entry name" value="BPG-indep_PGM_N"/>
</dbReference>
<keyword evidence="17" id="KW-1185">Reference proteome</keyword>
<feature type="binding site" evidence="9 13">
    <location>
        <position position="62"/>
    </location>
    <ligand>
        <name>Mn(2+)</name>
        <dbReference type="ChEBI" id="CHEBI:29035"/>
        <label>2</label>
    </ligand>
</feature>
<dbReference type="GO" id="GO:0005829">
    <property type="term" value="C:cytosol"/>
    <property type="evidence" value="ECO:0007669"/>
    <property type="project" value="TreeGrafter"/>
</dbReference>
<dbReference type="InterPro" id="IPR006124">
    <property type="entry name" value="Metalloenzyme"/>
</dbReference>
<evidence type="ECO:0000256" key="7">
    <source>
        <dbReference type="ARBA" id="ARBA00023211"/>
    </source>
</evidence>
<feature type="binding site" evidence="9 13">
    <location>
        <position position="12"/>
    </location>
    <ligand>
        <name>Mn(2+)</name>
        <dbReference type="ChEBI" id="CHEBI:29035"/>
        <label>2</label>
    </ligand>
</feature>
<dbReference type="GO" id="GO:0006096">
    <property type="term" value="P:glycolytic process"/>
    <property type="evidence" value="ECO:0007669"/>
    <property type="project" value="UniProtKB-UniRule"/>
</dbReference>
<dbReference type="InterPro" id="IPR005995">
    <property type="entry name" value="Pgm_bpd_ind"/>
</dbReference>
<comment type="pathway">
    <text evidence="3 9">Carbohydrate degradation; glycolysis; pyruvate from D-glyceraldehyde 3-phosphate: step 3/5.</text>
</comment>
<evidence type="ECO:0000256" key="6">
    <source>
        <dbReference type="ARBA" id="ARBA00023152"/>
    </source>
</evidence>
<dbReference type="RefSeq" id="WP_101537466.1">
    <property type="nucleotide sequence ID" value="NZ_MXAV01000024.1"/>
</dbReference>
<dbReference type="Pfam" id="PF06415">
    <property type="entry name" value="iPGM_N"/>
    <property type="match status" value="1"/>
</dbReference>
<evidence type="ECO:0000256" key="1">
    <source>
        <dbReference type="ARBA" id="ARBA00000370"/>
    </source>
</evidence>
<feature type="domain" description="BPG-independent PGAM N-terminal" evidence="15">
    <location>
        <begin position="82"/>
        <end position="289"/>
    </location>
</feature>
<dbReference type="InterPro" id="IPR017850">
    <property type="entry name" value="Alkaline_phosphatase_core_sf"/>
</dbReference>
<feature type="binding site" evidence="9 12">
    <location>
        <position position="119"/>
    </location>
    <ligand>
        <name>substrate</name>
    </ligand>
</feature>
<evidence type="ECO:0000313" key="17">
    <source>
        <dbReference type="Proteomes" id="UP000234329"/>
    </source>
</evidence>
<evidence type="ECO:0000256" key="10">
    <source>
        <dbReference type="NCBIfam" id="TIGR01307"/>
    </source>
</evidence>
<dbReference type="OrthoDB" id="9800863at2"/>
<dbReference type="SUPFAM" id="SSF64158">
    <property type="entry name" value="2,3-Bisphosphoglycerate-independent phosphoglycerate mutase, substrate-binding domain"/>
    <property type="match status" value="1"/>
</dbReference>
<feature type="binding site" evidence="9 12">
    <location>
        <begin position="148"/>
        <end position="149"/>
    </location>
    <ligand>
        <name>substrate</name>
    </ligand>
</feature>
<reference evidence="16 17" key="1">
    <citation type="submission" date="2017-03" db="EMBL/GenBank/DDBJ databases">
        <title>Draft genime sequence of the acidophilic sulfur-oxidizing bacterium Acidithiobacillus sp. SH, isolated from seawater.</title>
        <authorList>
            <person name="Sharmin S."/>
            <person name="Tokuhisa M."/>
            <person name="Kanao T."/>
            <person name="Kamimura K."/>
        </authorList>
    </citation>
    <scope>NUCLEOTIDE SEQUENCE [LARGE SCALE GENOMIC DNA]</scope>
    <source>
        <strain evidence="16 17">SH</strain>
    </source>
</reference>
<dbReference type="UniPathway" id="UPA00109">
    <property type="reaction ID" value="UER00186"/>
</dbReference>
<evidence type="ECO:0000259" key="14">
    <source>
        <dbReference type="Pfam" id="PF01676"/>
    </source>
</evidence>
<comment type="caution">
    <text evidence="16">The sequence shown here is derived from an EMBL/GenBank/DDBJ whole genome shotgun (WGS) entry which is preliminary data.</text>
</comment>
<evidence type="ECO:0000256" key="3">
    <source>
        <dbReference type="ARBA" id="ARBA00004798"/>
    </source>
</evidence>
<feature type="binding site" evidence="9 12">
    <location>
        <begin position="253"/>
        <end position="256"/>
    </location>
    <ligand>
        <name>substrate</name>
    </ligand>
</feature>
<feature type="binding site" evidence="9 12">
    <location>
        <position position="180"/>
    </location>
    <ligand>
        <name>substrate</name>
    </ligand>
</feature>
<keyword evidence="7 9" id="KW-0464">Manganese</keyword>
<evidence type="ECO:0000256" key="9">
    <source>
        <dbReference type="HAMAP-Rule" id="MF_01038"/>
    </source>
</evidence>
<evidence type="ECO:0000256" key="2">
    <source>
        <dbReference type="ARBA" id="ARBA00002315"/>
    </source>
</evidence>
<comment type="catalytic activity">
    <reaction evidence="1 9">
        <text>(2R)-2-phosphoglycerate = (2R)-3-phosphoglycerate</text>
        <dbReference type="Rhea" id="RHEA:15901"/>
        <dbReference type="ChEBI" id="CHEBI:58272"/>
        <dbReference type="ChEBI" id="CHEBI:58289"/>
        <dbReference type="EC" id="5.4.2.12"/>
    </reaction>
</comment>
<dbReference type="Proteomes" id="UP000234329">
    <property type="component" value="Unassembled WGS sequence"/>
</dbReference>
<feature type="binding site" evidence="9 13">
    <location>
        <position position="435"/>
    </location>
    <ligand>
        <name>Mn(2+)</name>
        <dbReference type="ChEBI" id="CHEBI:29035"/>
        <label>2</label>
    </ligand>
</feature>
<feature type="binding site" evidence="9 13">
    <location>
        <position position="434"/>
    </location>
    <ligand>
        <name>Mn(2+)</name>
        <dbReference type="ChEBI" id="CHEBI:29035"/>
        <label>2</label>
    </ligand>
</feature>
<proteinExistence type="inferred from homology"/>
<sequence length="507" mass="56055">MNIQPVLLVIFDGFGLNPNRAYNGWAQAHTPHLDHYFASFPHTALQASGRAVGLPDGQFGNSEVGHLTLGSGRILLQDMVRISDSLSDGSFSQIPAWQNSLKAAKRLHLLGMVSDGGVHSHIAHLLDILPLVVDAGVEPIIHMITDGRDTAPQCADQFAGILEKRLHELGKGQIATICGRYTAMDRANHWERTQQAWAAVVRGEGQQADSVEAAIHAAWQRGEGDEFIQPTIIGNPHENRIGEHEPVFFFNFRSDRMRQLSAAIAMPEFSHFDRGSEKARNALCMTSYNDEYPFPVLFPPEIPEKVLAEVISEAGLQQFHCAETEKYAHVTYFFNGGREEPFPGEDREIIPSPQVATYDLQPEMSAAKVADRIIAALECQKYHFIIVNFANGDMVGHTAKIPAILRAVETLDLQFHRIVQVAQQQDFKIILTADHGNCDEMIDPLSGEPHTQHTVYPVPMLLIGHDNARLGIGRGTADIAPTILDLMGLPHPPQMTGKSLLLKNHPY</sequence>
<keyword evidence="6 9" id="KW-0324">Glycolysis</keyword>
<dbReference type="GO" id="GO:0006007">
    <property type="term" value="P:glucose catabolic process"/>
    <property type="evidence" value="ECO:0007669"/>
    <property type="project" value="InterPro"/>
</dbReference>
<comment type="subunit">
    <text evidence="9">Monomer.</text>
</comment>
<accession>A0A2I1DMQ1</accession>
<feature type="binding site" evidence="9 12">
    <location>
        <position position="326"/>
    </location>
    <ligand>
        <name>substrate</name>
    </ligand>
</feature>
<dbReference type="PIRSF" id="PIRSF001492">
    <property type="entry name" value="IPGAM"/>
    <property type="match status" value="1"/>
</dbReference>
<evidence type="ECO:0000256" key="5">
    <source>
        <dbReference type="ARBA" id="ARBA00022723"/>
    </source>
</evidence>
<feature type="binding site" evidence="9 13">
    <location>
        <position position="397"/>
    </location>
    <ligand>
        <name>Mn(2+)</name>
        <dbReference type="ChEBI" id="CHEBI:29035"/>
        <label>1</label>
    </ligand>
</feature>
<dbReference type="AlphaFoldDB" id="A0A2I1DMQ1"/>
<dbReference type="EC" id="5.4.2.12" evidence="9 10"/>
<feature type="domain" description="Metalloenzyme" evidence="14">
    <location>
        <begin position="5"/>
        <end position="490"/>
    </location>
</feature>
<dbReference type="CDD" id="cd16010">
    <property type="entry name" value="iPGM"/>
    <property type="match status" value="1"/>
</dbReference>
<organism evidence="16 17">
    <name type="scientific">Acidithiobacillus marinus</name>
    <dbReference type="NCBI Taxonomy" id="187490"/>
    <lineage>
        <taxon>Bacteria</taxon>
        <taxon>Pseudomonadati</taxon>
        <taxon>Pseudomonadota</taxon>
        <taxon>Acidithiobacillia</taxon>
        <taxon>Acidithiobacillales</taxon>
        <taxon>Acidithiobacillaceae</taxon>
        <taxon>Acidithiobacillus</taxon>
    </lineage>
</organism>
<dbReference type="InterPro" id="IPR036646">
    <property type="entry name" value="PGAM_B_sf"/>
</dbReference>
<comment type="cofactor">
    <cofactor evidence="9">
        <name>Mn(2+)</name>
        <dbReference type="ChEBI" id="CHEBI:29035"/>
    </cofactor>
    <text evidence="9">Binds 2 manganese ions per subunit.</text>
</comment>
<gene>
    <name evidence="9" type="primary">gpmI</name>
    <name evidence="16" type="ORF">B1757_06030</name>
</gene>
<dbReference type="InParanoid" id="A0A2I1DMQ1"/>
<feature type="binding site" evidence="9 13">
    <location>
        <position position="393"/>
    </location>
    <ligand>
        <name>Mn(2+)</name>
        <dbReference type="ChEBI" id="CHEBI:29035"/>
        <label>1</label>
    </ligand>
</feature>
<dbReference type="GO" id="GO:0030145">
    <property type="term" value="F:manganese ion binding"/>
    <property type="evidence" value="ECO:0007669"/>
    <property type="project" value="UniProtKB-UniRule"/>
</dbReference>
<evidence type="ECO:0000256" key="8">
    <source>
        <dbReference type="ARBA" id="ARBA00023235"/>
    </source>
</evidence>
<dbReference type="NCBIfam" id="TIGR01307">
    <property type="entry name" value="pgm_bpd_ind"/>
    <property type="match status" value="1"/>
</dbReference>
<dbReference type="EMBL" id="MXAV01000024">
    <property type="protein sequence ID" value="PKY11139.1"/>
    <property type="molecule type" value="Genomic_DNA"/>
</dbReference>
<evidence type="ECO:0000256" key="13">
    <source>
        <dbReference type="PIRSR" id="PIRSR001492-3"/>
    </source>
</evidence>
<dbReference type="Pfam" id="PF01676">
    <property type="entry name" value="Metalloenzyme"/>
    <property type="match status" value="1"/>
</dbReference>
<evidence type="ECO:0000259" key="15">
    <source>
        <dbReference type="Pfam" id="PF06415"/>
    </source>
</evidence>
<evidence type="ECO:0000313" key="16">
    <source>
        <dbReference type="EMBL" id="PKY11139.1"/>
    </source>
</evidence>
<dbReference type="SUPFAM" id="SSF53649">
    <property type="entry name" value="Alkaline phosphatase-like"/>
    <property type="match status" value="1"/>
</dbReference>